<evidence type="ECO:0000259" key="3">
    <source>
        <dbReference type="PROSITE" id="PS50222"/>
    </source>
</evidence>
<dbReference type="EMBL" id="HBGE01005789">
    <property type="protein sequence ID" value="CAD9092661.1"/>
    <property type="molecule type" value="Transcribed_RNA"/>
</dbReference>
<reference evidence="4" key="1">
    <citation type="submission" date="2021-01" db="EMBL/GenBank/DDBJ databases">
        <authorList>
            <person name="Corre E."/>
            <person name="Pelletier E."/>
            <person name="Niang G."/>
            <person name="Scheremetjew M."/>
            <person name="Finn R."/>
            <person name="Kale V."/>
            <person name="Holt S."/>
            <person name="Cochrane G."/>
            <person name="Meng A."/>
            <person name="Brown T."/>
            <person name="Cohen L."/>
        </authorList>
    </citation>
    <scope>NUCLEOTIDE SEQUENCE</scope>
    <source>
        <strain evidence="4">OF101</strain>
    </source>
</reference>
<feature type="domain" description="EF-hand" evidence="3">
    <location>
        <begin position="41"/>
        <end position="76"/>
    </location>
</feature>
<keyword evidence="1" id="KW-0106">Calcium</keyword>
<feature type="transmembrane region" description="Helical" evidence="2">
    <location>
        <begin position="77"/>
        <end position="99"/>
    </location>
</feature>
<feature type="transmembrane region" description="Helical" evidence="2">
    <location>
        <begin position="159"/>
        <end position="183"/>
    </location>
</feature>
<organism evidence="4">
    <name type="scientific">Alexandrium catenella</name>
    <name type="common">Red tide dinoflagellate</name>
    <name type="synonym">Gonyaulax catenella</name>
    <dbReference type="NCBI Taxonomy" id="2925"/>
    <lineage>
        <taxon>Eukaryota</taxon>
        <taxon>Sar</taxon>
        <taxon>Alveolata</taxon>
        <taxon>Dinophyceae</taxon>
        <taxon>Gonyaulacales</taxon>
        <taxon>Pyrocystaceae</taxon>
        <taxon>Alexandrium</taxon>
    </lineage>
</organism>
<evidence type="ECO:0000313" key="4">
    <source>
        <dbReference type="EMBL" id="CAD9092661.1"/>
    </source>
</evidence>
<keyword evidence="2" id="KW-1133">Transmembrane helix</keyword>
<dbReference type="CDD" id="cd00051">
    <property type="entry name" value="EFh"/>
    <property type="match status" value="1"/>
</dbReference>
<dbReference type="AlphaFoldDB" id="A0A7S1PPT2"/>
<sequence length="198" mass="22447">MKSAFTAVDIDGSGTIDDKELYAGVLVLYLKLKGVVKVKPPSHTMVLELMAASDIDRSGELDLREFQAVMRPLSEQLLARALLQVAVTLICPLLASSLVRMARRRRDLRQKVREMWEHFIEALSCRRFGRALLSFLSLFEPLGHFVQGVLKRLPRSFPIVMLATLLMKVVPSVITFIDTVILWRCQALLSRGRTVQWL</sequence>
<feature type="domain" description="EF-hand" evidence="3">
    <location>
        <begin position="1"/>
        <end position="31"/>
    </location>
</feature>
<dbReference type="Gene3D" id="1.10.238.10">
    <property type="entry name" value="EF-hand"/>
    <property type="match status" value="1"/>
</dbReference>
<keyword evidence="2" id="KW-0812">Transmembrane</keyword>
<dbReference type="InterPro" id="IPR018247">
    <property type="entry name" value="EF_Hand_1_Ca_BS"/>
</dbReference>
<dbReference type="GO" id="GO:0005509">
    <property type="term" value="F:calcium ion binding"/>
    <property type="evidence" value="ECO:0007669"/>
    <property type="project" value="InterPro"/>
</dbReference>
<proteinExistence type="predicted"/>
<accession>A0A7S1PPT2</accession>
<evidence type="ECO:0000256" key="2">
    <source>
        <dbReference type="SAM" id="Phobius"/>
    </source>
</evidence>
<feature type="transmembrane region" description="Helical" evidence="2">
    <location>
        <begin position="119"/>
        <end position="139"/>
    </location>
</feature>
<dbReference type="SMART" id="SM00054">
    <property type="entry name" value="EFh"/>
    <property type="match status" value="2"/>
</dbReference>
<name>A0A7S1PPT2_ALECA</name>
<protein>
    <recommendedName>
        <fullName evidence="3">EF-hand domain-containing protein</fullName>
    </recommendedName>
</protein>
<dbReference type="InterPro" id="IPR011992">
    <property type="entry name" value="EF-hand-dom_pair"/>
</dbReference>
<keyword evidence="2" id="KW-0472">Membrane</keyword>
<dbReference type="SUPFAM" id="SSF47473">
    <property type="entry name" value="EF-hand"/>
    <property type="match status" value="1"/>
</dbReference>
<dbReference type="Pfam" id="PF13202">
    <property type="entry name" value="EF-hand_5"/>
    <property type="match status" value="2"/>
</dbReference>
<evidence type="ECO:0000256" key="1">
    <source>
        <dbReference type="ARBA" id="ARBA00022837"/>
    </source>
</evidence>
<gene>
    <name evidence="4" type="ORF">ACAT0790_LOCUS3556</name>
</gene>
<dbReference type="PROSITE" id="PS50222">
    <property type="entry name" value="EF_HAND_2"/>
    <property type="match status" value="2"/>
</dbReference>
<dbReference type="PROSITE" id="PS00018">
    <property type="entry name" value="EF_HAND_1"/>
    <property type="match status" value="2"/>
</dbReference>
<dbReference type="InterPro" id="IPR002048">
    <property type="entry name" value="EF_hand_dom"/>
</dbReference>